<feature type="region of interest" description="Disordered" evidence="1">
    <location>
        <begin position="553"/>
        <end position="573"/>
    </location>
</feature>
<sequence>MEFESRNTSLKEACHQRWNTKVMEGLPRNFIGPLAHGSLAEGGATVDSHLIELCRPHHKPPSALLPVATYRLPLPPGGAQFRTHRKLCDIHFGAHDPSVLLACTNDNTLLFFDMNAGAFYLEIQLSAEREVAGNSVCGTSCVHVNRCPDSPLIFCGSPDGDVLLFDARVSGLNAKFSGRRVCPTLRIPAAHDGPVCGIRTGLALHPHLFLTGGREDRWIRLFDLRFPFHYSSGSSSGQDSIPYPLEATRLGPSEDSGLLRSSLMAFDVSPDGAVLAASVVRYSSGQPLEMKSILERGDGETVLLSLPDGTRALKTIASADACAAEYIEFSPNGKYILQTGGVSSTHCRLCWQCSCRCSCRSHSNQESLIVGVDTPTKSIYFSVPAFDGDEKDPQTIAVPSMPLPNGLSVGEMPQRGPLSRQDLQNGHQCTYHRAQLVNIVQSNRTVSLKSPADSTIAFTDAFCISHCPEKSEHPMDSPLQVGPPSAKEISTGHCGPSLESVVAGNCGVLPQLKFTLHGPQSRHAQTSRHRFWEYLSHFQRLTDVQKRGIGVASKRAREPAGPPLEQPETEPATKQIRCPEGLSKVGTSPPPFGGRENNVDCHLPEVSHGSGLHASGAHQSTKSVLFPLLHPQLSQFIAACGPLHPAFVRAEGATFPFTCRLWGGLVVGFGGSTADHTGRRRLYDGLKLWDSTTGVVLSWAEGPLASEGALRCLQPIPDVSTGLLATGGSILSAVGSPPSPTPAEGVTFWSLKRRDDLLVSALNGTLSLEVELEDNM</sequence>
<dbReference type="OrthoDB" id="345382at2759"/>
<organism evidence="2 3">
    <name type="scientific">Cyclospora cayetanensis</name>
    <dbReference type="NCBI Taxonomy" id="88456"/>
    <lineage>
        <taxon>Eukaryota</taxon>
        <taxon>Sar</taxon>
        <taxon>Alveolata</taxon>
        <taxon>Apicomplexa</taxon>
        <taxon>Conoidasida</taxon>
        <taxon>Coccidia</taxon>
        <taxon>Eucoccidiorida</taxon>
        <taxon>Eimeriorina</taxon>
        <taxon>Eimeriidae</taxon>
        <taxon>Cyclospora</taxon>
    </lineage>
</organism>
<dbReference type="InterPro" id="IPR015943">
    <property type="entry name" value="WD40/YVTN_repeat-like_dom_sf"/>
</dbReference>
<keyword evidence="2" id="KW-1185">Reference proteome</keyword>
<reference evidence="3" key="1">
    <citation type="submission" date="2025-08" db="UniProtKB">
        <authorList>
            <consortium name="RefSeq"/>
        </authorList>
    </citation>
    <scope>IDENTIFICATION</scope>
</reference>
<gene>
    <name evidence="3" type="primary">LOC34622902</name>
</gene>
<evidence type="ECO:0000313" key="2">
    <source>
        <dbReference type="Proteomes" id="UP000515125"/>
    </source>
</evidence>
<dbReference type="InterPro" id="IPR036322">
    <property type="entry name" value="WD40_repeat_dom_sf"/>
</dbReference>
<name>A0A6P5WE92_9EIME</name>
<dbReference type="AlphaFoldDB" id="A0A6P5WE92"/>
<evidence type="ECO:0000256" key="1">
    <source>
        <dbReference type="SAM" id="MobiDB-lite"/>
    </source>
</evidence>
<dbReference type="SUPFAM" id="SSF50978">
    <property type="entry name" value="WD40 repeat-like"/>
    <property type="match status" value="1"/>
</dbReference>
<accession>A0A6P5WE92</accession>
<dbReference type="Proteomes" id="UP000515125">
    <property type="component" value="Unplaced"/>
</dbReference>
<dbReference type="RefSeq" id="XP_022592655.2">
    <property type="nucleotide sequence ID" value="XM_022736043.2"/>
</dbReference>
<dbReference type="Gene3D" id="2.130.10.10">
    <property type="entry name" value="YVTN repeat-like/Quinoprotein amine dehydrogenase"/>
    <property type="match status" value="1"/>
</dbReference>
<evidence type="ECO:0000313" key="3">
    <source>
        <dbReference type="RefSeq" id="XP_022592655.2"/>
    </source>
</evidence>
<protein>
    <submittedName>
        <fullName evidence="3">Uncharacterized protein LOC34622902</fullName>
    </submittedName>
</protein>
<proteinExistence type="predicted"/>
<dbReference type="GeneID" id="34622902"/>